<accession>A0ABU4KUE3</accession>
<organism evidence="2 3">
    <name type="scientific">Brevundimonas vesicularis</name>
    <name type="common">Pseudomonas vesicularis</name>
    <dbReference type="NCBI Taxonomy" id="41276"/>
    <lineage>
        <taxon>Bacteria</taxon>
        <taxon>Pseudomonadati</taxon>
        <taxon>Pseudomonadota</taxon>
        <taxon>Alphaproteobacteria</taxon>
        <taxon>Caulobacterales</taxon>
        <taxon>Caulobacteraceae</taxon>
        <taxon>Brevundimonas</taxon>
    </lineage>
</organism>
<evidence type="ECO:0000313" key="3">
    <source>
        <dbReference type="Proteomes" id="UP001272940"/>
    </source>
</evidence>
<feature type="transmembrane region" description="Helical" evidence="1">
    <location>
        <begin position="40"/>
        <end position="57"/>
    </location>
</feature>
<keyword evidence="3" id="KW-1185">Reference proteome</keyword>
<sequence>MKPILTGVAVATILIIIWLCAVFRPNGDVGAFIQHPATAAWIQAVGSIAAILAAVWIDRGSARRAAEQEAGRQAAAVGDWTRLSIDTLEVLRETHQFVDNGTAGQAEWLELDRLVTNQKAIADMYLRDRPPSAATGWLLVSLSTYLNSVALAFNELFSKQGDPDAQRSLIENSWKAGEAVWVDFRAGKLDVGKL</sequence>
<comment type="caution">
    <text evidence="2">The sequence shown here is derived from an EMBL/GenBank/DDBJ whole genome shotgun (WGS) entry which is preliminary data.</text>
</comment>
<proteinExistence type="predicted"/>
<evidence type="ECO:0000256" key="1">
    <source>
        <dbReference type="SAM" id="Phobius"/>
    </source>
</evidence>
<evidence type="ECO:0008006" key="4">
    <source>
        <dbReference type="Google" id="ProtNLM"/>
    </source>
</evidence>
<dbReference type="RefSeq" id="WP_066629768.1">
    <property type="nucleotide sequence ID" value="NZ_JAMYEC010000020.1"/>
</dbReference>
<name>A0ABU4KUE3_BREVE</name>
<dbReference type="EMBL" id="JAMYEC010000020">
    <property type="protein sequence ID" value="MDX2336640.1"/>
    <property type="molecule type" value="Genomic_DNA"/>
</dbReference>
<keyword evidence="1" id="KW-1133">Transmembrane helix</keyword>
<keyword evidence="1" id="KW-0812">Transmembrane</keyword>
<evidence type="ECO:0000313" key="2">
    <source>
        <dbReference type="EMBL" id="MDX2336640.1"/>
    </source>
</evidence>
<reference evidence="2 3" key="1">
    <citation type="journal article" date="2023" name="FEMS Microbes">
        <title>Whole genomes of deep-sea sponge-associated bacteria exhibit high novel natural product potential.</title>
        <authorList>
            <person name="Hesketh-Best P.J."/>
            <person name="January G.G."/>
            <person name="Koch M.J."/>
            <person name="Warburton P.J."/>
            <person name="Howell K.L."/>
            <person name="Upton M."/>
        </authorList>
    </citation>
    <scope>NUCLEOTIDE SEQUENCE [LARGE SCALE GENOMIC DNA]</scope>
    <source>
        <strain evidence="2 3">PC206-O</strain>
    </source>
</reference>
<dbReference type="Proteomes" id="UP001272940">
    <property type="component" value="Unassembled WGS sequence"/>
</dbReference>
<keyword evidence="1" id="KW-0472">Membrane</keyword>
<gene>
    <name evidence="2" type="ORF">NJD11_17035</name>
</gene>
<protein>
    <recommendedName>
        <fullName evidence="4">DUF4760 domain-containing protein</fullName>
    </recommendedName>
</protein>